<dbReference type="SMART" id="SM00647">
    <property type="entry name" value="IBR"/>
    <property type="match status" value="2"/>
</dbReference>
<keyword evidence="4 12" id="KW-0808">Transferase</keyword>
<dbReference type="PeptideAtlas" id="O01964"/>
<dbReference type="Gene3D" id="1.20.120.1750">
    <property type="match status" value="1"/>
</dbReference>
<dbReference type="IntAct" id="O01964">
    <property type="interactions" value="3"/>
</dbReference>
<dbReference type="CTD" id="172283"/>
<organism evidence="12 13">
    <name type="scientific">Caenorhabditis elegans</name>
    <dbReference type="NCBI Taxonomy" id="6239"/>
    <lineage>
        <taxon>Eukaryota</taxon>
        <taxon>Metazoa</taxon>
        <taxon>Ecdysozoa</taxon>
        <taxon>Nematoda</taxon>
        <taxon>Chromadorea</taxon>
        <taxon>Rhabditida</taxon>
        <taxon>Rhabditina</taxon>
        <taxon>Rhabditomorpha</taxon>
        <taxon>Rhabditoidea</taxon>
        <taxon>Rhabditidae</taxon>
        <taxon>Peloderinae</taxon>
        <taxon>Caenorhabditis</taxon>
    </lineage>
</organism>
<dbReference type="FunCoup" id="O01964">
    <property type="interactions" value="3002"/>
</dbReference>
<dbReference type="PANTHER" id="PTHR11685">
    <property type="entry name" value="RBR FAMILY RING FINGER AND IBR DOMAIN-CONTAINING"/>
    <property type="match status" value="1"/>
</dbReference>
<reference evidence="12 13" key="1">
    <citation type="journal article" date="1998" name="Science">
        <title>Genome sequence of the nematode C. elegans: a platform for investigating biology.</title>
        <authorList>
            <consortium name="The C. elegans sequencing consortium"/>
            <person name="Sulson J.E."/>
            <person name="Waterston R."/>
        </authorList>
    </citation>
    <scope>NUCLEOTIDE SEQUENCE [LARGE SCALE GENOMIC DNA]</scope>
    <source>
        <strain evidence="12 13">Bristol N2</strain>
    </source>
</reference>
<dbReference type="CDD" id="cd20343">
    <property type="entry name" value="BRcat_RBR_HHARI-like"/>
    <property type="match status" value="1"/>
</dbReference>
<evidence type="ECO:0000256" key="1">
    <source>
        <dbReference type="ARBA" id="ARBA00001798"/>
    </source>
</evidence>
<dbReference type="OrthoDB" id="10009520at2759"/>
<evidence type="ECO:0000256" key="10">
    <source>
        <dbReference type="SAM" id="MobiDB-lite"/>
    </source>
</evidence>
<evidence type="ECO:0000256" key="9">
    <source>
        <dbReference type="ARBA" id="ARBA00022833"/>
    </source>
</evidence>
<evidence type="ECO:0000256" key="2">
    <source>
        <dbReference type="ARBA" id="ARBA00005884"/>
    </source>
</evidence>
<comment type="similarity">
    <text evidence="2">Belongs to the RBR family. Ariadne subfamily.</text>
</comment>
<dbReference type="GO" id="GO:0000151">
    <property type="term" value="C:ubiquitin ligase complex"/>
    <property type="evidence" value="ECO:0000318"/>
    <property type="project" value="GO_Central"/>
</dbReference>
<dbReference type="InterPro" id="IPR048962">
    <property type="entry name" value="ARIH1-like_UBL"/>
</dbReference>
<dbReference type="AGR" id="WB:WBGene00016157"/>
<evidence type="ECO:0000256" key="3">
    <source>
        <dbReference type="ARBA" id="ARBA00012251"/>
    </source>
</evidence>
<dbReference type="AlphaFoldDB" id="O01964"/>
<evidence type="ECO:0000256" key="6">
    <source>
        <dbReference type="ARBA" id="ARBA00022737"/>
    </source>
</evidence>
<dbReference type="Bgee" id="WBGene00016157">
    <property type="expression patterns" value="Expressed in germ line (C elegans) and 4 other cell types or tissues"/>
</dbReference>
<evidence type="ECO:0000256" key="4">
    <source>
        <dbReference type="ARBA" id="ARBA00022679"/>
    </source>
</evidence>
<keyword evidence="5" id="KW-0479">Metal-binding</keyword>
<dbReference type="Pfam" id="PF01485">
    <property type="entry name" value="IBR"/>
    <property type="match status" value="1"/>
</dbReference>
<dbReference type="GO" id="GO:0031624">
    <property type="term" value="F:ubiquitin conjugating enzyme binding"/>
    <property type="evidence" value="ECO:0000318"/>
    <property type="project" value="GO_Central"/>
</dbReference>
<dbReference type="PaxDb" id="6239-C27A12.7a.1"/>
<evidence type="ECO:0000256" key="7">
    <source>
        <dbReference type="ARBA" id="ARBA00022771"/>
    </source>
</evidence>
<dbReference type="GO" id="GO:0008270">
    <property type="term" value="F:zinc ion binding"/>
    <property type="evidence" value="ECO:0007669"/>
    <property type="project" value="UniProtKB-KW"/>
</dbReference>
<dbReference type="CDD" id="cd16773">
    <property type="entry name" value="RING-HC_RBR_TRIAD1"/>
    <property type="match status" value="1"/>
</dbReference>
<dbReference type="eggNOG" id="KOG1815">
    <property type="taxonomic scope" value="Eukaryota"/>
</dbReference>
<dbReference type="GO" id="GO:0061630">
    <property type="term" value="F:ubiquitin protein ligase activity"/>
    <property type="evidence" value="ECO:0000318"/>
    <property type="project" value="GO_Central"/>
</dbReference>
<dbReference type="SMR" id="O01964"/>
<dbReference type="Proteomes" id="UP000001940">
    <property type="component" value="Chromosome I"/>
</dbReference>
<dbReference type="EC" id="2.3.2.31" evidence="3"/>
<keyword evidence="9" id="KW-0862">Zinc</keyword>
<dbReference type="SUPFAM" id="SSF57850">
    <property type="entry name" value="RING/U-box"/>
    <property type="match status" value="3"/>
</dbReference>
<dbReference type="OMA" id="YIIESIM"/>
<keyword evidence="8" id="KW-0833">Ubl conjugation pathway</keyword>
<evidence type="ECO:0000313" key="14">
    <source>
        <dbReference type="WormBase" id="C27A12.7a"/>
    </source>
</evidence>
<dbReference type="Gene3D" id="3.30.40.10">
    <property type="entry name" value="Zinc/RING finger domain, C3HC4 (zinc finger)"/>
    <property type="match status" value="1"/>
</dbReference>
<feature type="compositionally biased region" description="Acidic residues" evidence="10">
    <location>
        <begin position="18"/>
        <end position="34"/>
    </location>
</feature>
<dbReference type="InParanoid" id="O01964"/>
<dbReference type="InterPro" id="IPR002867">
    <property type="entry name" value="IBR_dom"/>
</dbReference>
<feature type="domain" description="RING-type" evidence="11">
    <location>
        <begin position="127"/>
        <end position="334"/>
    </location>
</feature>
<dbReference type="GO" id="GO:0005737">
    <property type="term" value="C:cytoplasm"/>
    <property type="evidence" value="ECO:0000318"/>
    <property type="project" value="GO_Central"/>
</dbReference>
<dbReference type="PIR" id="G87793">
    <property type="entry name" value="G87793"/>
</dbReference>
<dbReference type="CDD" id="cd20356">
    <property type="entry name" value="Rcat_RBR_HHARI-like"/>
    <property type="match status" value="1"/>
</dbReference>
<evidence type="ECO:0000256" key="5">
    <source>
        <dbReference type="ARBA" id="ARBA00022723"/>
    </source>
</evidence>
<dbReference type="WormBase" id="C27A12.7a">
    <property type="protein sequence ID" value="CE08416"/>
    <property type="gene ID" value="WBGene00016157"/>
    <property type="gene designation" value="ari-1.2"/>
</dbReference>
<keyword evidence="6" id="KW-0677">Repeat</keyword>
<dbReference type="Pfam" id="PF21235">
    <property type="entry name" value="UBA_ARI1"/>
    <property type="match status" value="1"/>
</dbReference>
<evidence type="ECO:0000313" key="13">
    <source>
        <dbReference type="Proteomes" id="UP000001940"/>
    </source>
</evidence>
<dbReference type="EMBL" id="BX284601">
    <property type="protein sequence ID" value="CCD61204.1"/>
    <property type="molecule type" value="Genomic_DNA"/>
</dbReference>
<comment type="catalytic activity">
    <reaction evidence="1">
        <text>[E2 ubiquitin-conjugating enzyme]-S-ubiquitinyl-L-cysteine + [acceptor protein]-L-lysine = [E2 ubiquitin-conjugating enzyme]-L-cysteine + [acceptor protein]-N(6)-ubiquitinyl-L-lysine.</text>
        <dbReference type="EC" id="2.3.2.31"/>
    </reaction>
</comment>
<dbReference type="DIP" id="DIP-25426N"/>
<dbReference type="KEGG" id="cel:CELE_C27A12.7"/>
<evidence type="ECO:0000259" key="11">
    <source>
        <dbReference type="PROSITE" id="PS51873"/>
    </source>
</evidence>
<dbReference type="Pfam" id="PF22191">
    <property type="entry name" value="IBR_1"/>
    <property type="match status" value="1"/>
</dbReference>
<dbReference type="RefSeq" id="NP_491748.1">
    <property type="nucleotide sequence ID" value="NM_059347.5"/>
</dbReference>
<accession>O01964</accession>
<dbReference type="GO" id="GO:0016567">
    <property type="term" value="P:protein ubiquitination"/>
    <property type="evidence" value="ECO:0007669"/>
    <property type="project" value="InterPro"/>
</dbReference>
<dbReference type="HOGENOM" id="CLU_009823_4_2_1"/>
<dbReference type="InterPro" id="IPR013083">
    <property type="entry name" value="Znf_RING/FYVE/PHD"/>
</dbReference>
<sequence>MNSDAEMNTEDGGSSPEEFGEADCFSEEEDEEIVLDTSDNDTSYAKEDKKSENEVLDNDLLEAEMNTTIADVQAVLQVDPGVCRILLHKYKWNKESLLERLYEHPDTIAFLIDAQVIPRQQEVIPAGDAECDICCSMDELSGLSCNHRACAECWQAYLTNKIVSDAQSEIECMAPNCKLLIEDEKVLAYIKDPTIIAKYRKMMVASYIEINALLKWCPGVDCGRTVKVSHGEPRLVVCTCGSRFCFSCGQDWHEPVNCRLLKLWMKKCNDDSETSNWINSNTKECPKCMATIEKNGGCNQITCKNTGCKFQFCWMCLGPWTVHANAWYKCNKFDDEASQTARTAQELYRANLTRYLFYYNRYMGHLQSLRLEGKLNKTVKAKMDQMQNLSMSWIDVQFLRKAVDVLSECRNTLMFTYIFAFYLKRDNNSMIFESNQKDLEMETEQLSGLLERDLENEDLLTLKQKVQDTFRYVEHRRKVLLDHCAEGTEQDIWQYNE</sequence>
<proteinExistence type="inferred from homology"/>
<keyword evidence="7" id="KW-0863">Zinc-finger</keyword>
<dbReference type="InterPro" id="IPR045840">
    <property type="entry name" value="Ariadne"/>
</dbReference>
<dbReference type="GeneID" id="172283"/>
<dbReference type="FunFam" id="3.30.40.10:FF:000019">
    <property type="entry name" value="RBR-type E3 ubiquitin transferase"/>
    <property type="match status" value="1"/>
</dbReference>
<dbReference type="GO" id="GO:0005634">
    <property type="term" value="C:nucleus"/>
    <property type="evidence" value="ECO:0000318"/>
    <property type="project" value="GO_Central"/>
</dbReference>
<dbReference type="GO" id="GO:0006511">
    <property type="term" value="P:ubiquitin-dependent protein catabolic process"/>
    <property type="evidence" value="ECO:0000318"/>
    <property type="project" value="GO_Central"/>
</dbReference>
<feature type="region of interest" description="Disordered" evidence="10">
    <location>
        <begin position="1"/>
        <end position="51"/>
    </location>
</feature>
<dbReference type="FunFam" id="1.20.120.1750:FF:000002">
    <property type="entry name" value="RBR-type E3 ubiquitin transferase"/>
    <property type="match status" value="1"/>
</dbReference>
<name>O01964_CAEEL</name>
<dbReference type="UCSC" id="C27A12.7b.1">
    <property type="organism name" value="c. elegans"/>
</dbReference>
<gene>
    <name evidence="12 14" type="primary">ari-1.2</name>
    <name evidence="14" type="ORF">C27A12.7</name>
    <name evidence="12" type="ORF">CELE_C27A12.7</name>
</gene>
<dbReference type="PhylomeDB" id="O01964"/>
<keyword evidence="13" id="KW-1185">Reference proteome</keyword>
<dbReference type="InterPro" id="IPR044066">
    <property type="entry name" value="TRIAD_supradom"/>
</dbReference>
<dbReference type="InterPro" id="IPR031127">
    <property type="entry name" value="E3_UB_ligase_RBR"/>
</dbReference>
<evidence type="ECO:0000313" key="12">
    <source>
        <dbReference type="EMBL" id="CCD61204.1"/>
    </source>
</evidence>
<dbReference type="PROSITE" id="PS51873">
    <property type="entry name" value="TRIAD"/>
    <property type="match status" value="1"/>
</dbReference>
<dbReference type="Pfam" id="PF19422">
    <property type="entry name" value="Ariadne"/>
    <property type="match status" value="1"/>
</dbReference>
<evidence type="ECO:0000256" key="8">
    <source>
        <dbReference type="ARBA" id="ARBA00022786"/>
    </source>
</evidence>
<dbReference type="STRING" id="6239.C27A12.7a.1"/>
<protein>
    <recommendedName>
        <fullName evidence="3">RBR-type E3 ubiquitin transferase</fullName>
        <ecNumber evidence="3">2.3.2.31</ecNumber>
    </recommendedName>
</protein>
<dbReference type="ExpressionAtlas" id="O01964">
    <property type="expression patterns" value="baseline and differential"/>
</dbReference>